<feature type="transmembrane region" description="Helical" evidence="1">
    <location>
        <begin position="69"/>
        <end position="87"/>
    </location>
</feature>
<dbReference type="Proteomes" id="UP001365128">
    <property type="component" value="Unassembled WGS sequence"/>
</dbReference>
<accession>A0ABR1MM06</accession>
<sequence length="88" mass="9656">MRREVICEEEEEVVVVVVVVGRLFLLLVVDIFSFTSAGATTTTIGAAVCWLDTYLIFGGRLRVTIQPDSLVFASLLLVVVVAFTFALF</sequence>
<evidence type="ECO:0000313" key="3">
    <source>
        <dbReference type="Proteomes" id="UP001365128"/>
    </source>
</evidence>
<keyword evidence="1" id="KW-0472">Membrane</keyword>
<feature type="transmembrane region" description="Helical" evidence="1">
    <location>
        <begin position="38"/>
        <end position="57"/>
    </location>
</feature>
<evidence type="ECO:0000256" key="1">
    <source>
        <dbReference type="SAM" id="Phobius"/>
    </source>
</evidence>
<comment type="caution">
    <text evidence="2">The sequence shown here is derived from an EMBL/GenBank/DDBJ whole genome shotgun (WGS) entry which is preliminary data.</text>
</comment>
<gene>
    <name evidence="2" type="ORF">IWX46DRAFT_282764</name>
</gene>
<feature type="transmembrane region" description="Helical" evidence="1">
    <location>
        <begin position="12"/>
        <end position="32"/>
    </location>
</feature>
<protein>
    <recommendedName>
        <fullName evidence="4">Transmembrane protein</fullName>
    </recommendedName>
</protein>
<evidence type="ECO:0000313" key="2">
    <source>
        <dbReference type="EMBL" id="KAK7553437.1"/>
    </source>
</evidence>
<name>A0ABR1MM06_9PEZI</name>
<keyword evidence="1" id="KW-0812">Transmembrane</keyword>
<organism evidence="2 3">
    <name type="scientific">Phyllosticta citricarpa</name>
    <dbReference type="NCBI Taxonomy" id="55181"/>
    <lineage>
        <taxon>Eukaryota</taxon>
        <taxon>Fungi</taxon>
        <taxon>Dikarya</taxon>
        <taxon>Ascomycota</taxon>
        <taxon>Pezizomycotina</taxon>
        <taxon>Dothideomycetes</taxon>
        <taxon>Dothideomycetes incertae sedis</taxon>
        <taxon>Botryosphaeriales</taxon>
        <taxon>Phyllostictaceae</taxon>
        <taxon>Phyllosticta</taxon>
    </lineage>
</organism>
<reference evidence="2 3" key="1">
    <citation type="submission" date="2024-04" db="EMBL/GenBank/DDBJ databases">
        <title>Phyllosticta paracitricarpa is synonymous to the EU quarantine fungus P. citricarpa based on phylogenomic analyses.</title>
        <authorList>
            <consortium name="Lawrence Berkeley National Laboratory"/>
            <person name="Van Ingen-Buijs V.A."/>
            <person name="Van Westerhoven A.C."/>
            <person name="Haridas S."/>
            <person name="Skiadas P."/>
            <person name="Martin F."/>
            <person name="Groenewald J.Z."/>
            <person name="Crous P.W."/>
            <person name="Seidl M.F."/>
        </authorList>
    </citation>
    <scope>NUCLEOTIDE SEQUENCE [LARGE SCALE GENOMIC DNA]</scope>
    <source>
        <strain evidence="2 3">CBS 122670</strain>
    </source>
</reference>
<keyword evidence="1" id="KW-1133">Transmembrane helix</keyword>
<keyword evidence="3" id="KW-1185">Reference proteome</keyword>
<proteinExistence type="predicted"/>
<dbReference type="EMBL" id="JBBPDW010000004">
    <property type="protein sequence ID" value="KAK7553437.1"/>
    <property type="molecule type" value="Genomic_DNA"/>
</dbReference>
<evidence type="ECO:0008006" key="4">
    <source>
        <dbReference type="Google" id="ProtNLM"/>
    </source>
</evidence>